<dbReference type="InterPro" id="IPR023393">
    <property type="entry name" value="START-like_dom_sf"/>
</dbReference>
<dbReference type="InterPro" id="IPR051213">
    <property type="entry name" value="START_lipid_transfer"/>
</dbReference>
<dbReference type="PANTHER" id="PTHR19308:SF8">
    <property type="entry name" value="STAR-RELATED LIPID TRANSFER PROTEIN 7, MITOCHONDRIAL"/>
    <property type="match status" value="1"/>
</dbReference>
<dbReference type="EMBL" id="JANEYF010004176">
    <property type="protein sequence ID" value="KAJ8931982.1"/>
    <property type="molecule type" value="Genomic_DNA"/>
</dbReference>
<sequence>MFRQKFNDLKNIKEVNRKLKDFIKNGKFYNMIVRCPESRVVPTMYLRYGLTTANWWEELALKEFIRKMRQTISKKGKEFALGAIGISAYNWDENRIPDDSMREHIHELEYIYELKENTLCLKYYRRKWDTTAVSLEVAETDSTPNSNSDIIYWEMLWPKNIVIEDYWSCMVIKPYTELDKPGIEFSLTYFDNPGVNIPSSVTTWVSMRAMPDFLERLRAATKKYKDYCKKEGVSEACKILIEEEKAKEELSQKDKLEYCTFKPKENVKLKAPHPKQDIENKKTKPSDRHGLNSGNFTRNIDINPSDINSTPPSAAVQSENSNFWKYLHPLYYFH</sequence>
<protein>
    <recommendedName>
        <fullName evidence="4">START domain-containing protein</fullName>
    </recommendedName>
</protein>
<name>A0AAV8WZQ1_9CUCU</name>
<dbReference type="AlphaFoldDB" id="A0AAV8WZQ1"/>
<feature type="region of interest" description="Disordered" evidence="1">
    <location>
        <begin position="271"/>
        <end position="314"/>
    </location>
</feature>
<evidence type="ECO:0000256" key="1">
    <source>
        <dbReference type="SAM" id="MobiDB-lite"/>
    </source>
</evidence>
<evidence type="ECO:0000313" key="3">
    <source>
        <dbReference type="Proteomes" id="UP001162156"/>
    </source>
</evidence>
<evidence type="ECO:0000313" key="2">
    <source>
        <dbReference type="EMBL" id="KAJ8931982.1"/>
    </source>
</evidence>
<feature type="compositionally biased region" description="Basic and acidic residues" evidence="1">
    <location>
        <begin position="271"/>
        <end position="290"/>
    </location>
</feature>
<dbReference type="PANTHER" id="PTHR19308">
    <property type="entry name" value="PHOSPHATIDYLCHOLINE TRANSFER PROTEIN"/>
    <property type="match status" value="1"/>
</dbReference>
<dbReference type="Proteomes" id="UP001162156">
    <property type="component" value="Unassembled WGS sequence"/>
</dbReference>
<proteinExistence type="predicted"/>
<organism evidence="2 3">
    <name type="scientific">Rhamnusium bicolor</name>
    <dbReference type="NCBI Taxonomy" id="1586634"/>
    <lineage>
        <taxon>Eukaryota</taxon>
        <taxon>Metazoa</taxon>
        <taxon>Ecdysozoa</taxon>
        <taxon>Arthropoda</taxon>
        <taxon>Hexapoda</taxon>
        <taxon>Insecta</taxon>
        <taxon>Pterygota</taxon>
        <taxon>Neoptera</taxon>
        <taxon>Endopterygota</taxon>
        <taxon>Coleoptera</taxon>
        <taxon>Polyphaga</taxon>
        <taxon>Cucujiformia</taxon>
        <taxon>Chrysomeloidea</taxon>
        <taxon>Cerambycidae</taxon>
        <taxon>Lepturinae</taxon>
        <taxon>Rhagiini</taxon>
        <taxon>Rhamnusium</taxon>
    </lineage>
</organism>
<evidence type="ECO:0008006" key="4">
    <source>
        <dbReference type="Google" id="ProtNLM"/>
    </source>
</evidence>
<keyword evidence="3" id="KW-1185">Reference proteome</keyword>
<dbReference type="Gene3D" id="3.30.530.20">
    <property type="match status" value="1"/>
</dbReference>
<gene>
    <name evidence="2" type="ORF">NQ314_015066</name>
</gene>
<accession>A0AAV8WZQ1</accession>
<comment type="caution">
    <text evidence="2">The sequence shown here is derived from an EMBL/GenBank/DDBJ whole genome shotgun (WGS) entry which is preliminary data.</text>
</comment>
<reference evidence="2" key="1">
    <citation type="journal article" date="2023" name="Insect Mol. Biol.">
        <title>Genome sequencing provides insights into the evolution of gene families encoding plant cell wall-degrading enzymes in longhorned beetles.</title>
        <authorList>
            <person name="Shin N.R."/>
            <person name="Okamura Y."/>
            <person name="Kirsch R."/>
            <person name="Pauchet Y."/>
        </authorList>
    </citation>
    <scope>NUCLEOTIDE SEQUENCE</scope>
    <source>
        <strain evidence="2">RBIC_L_NR</strain>
    </source>
</reference>
<feature type="compositionally biased region" description="Polar residues" evidence="1">
    <location>
        <begin position="292"/>
        <end position="314"/>
    </location>
</feature>
<dbReference type="SUPFAM" id="SSF55961">
    <property type="entry name" value="Bet v1-like"/>
    <property type="match status" value="1"/>
</dbReference>